<gene>
    <name evidence="2" type="ORF">NCTC5338_01575</name>
</gene>
<evidence type="ECO:0000256" key="1">
    <source>
        <dbReference type="SAM" id="Phobius"/>
    </source>
</evidence>
<sequence>MTLDFTNRNHVDLYNQLCREAKQDLESTKSQIREYFTSDRVDELELYKEKIHVARLRSEQMDSSLNNILSSVFTPTVATTLTLAITIPFELSEKDPNVINLTLYISGAIVILYMLRLVWIRRFSSKSEKEWTNMNRILYFLESYKP</sequence>
<feature type="transmembrane region" description="Helical" evidence="1">
    <location>
        <begin position="65"/>
        <end position="89"/>
    </location>
</feature>
<keyword evidence="1" id="KW-0812">Transmembrane</keyword>
<accession>A0A4V0BYS2</accession>
<evidence type="ECO:0000313" key="2">
    <source>
        <dbReference type="EMBL" id="VTS72698.1"/>
    </source>
</evidence>
<protein>
    <submittedName>
        <fullName evidence="2">Uncharacterized protein</fullName>
    </submittedName>
</protein>
<dbReference type="AlphaFoldDB" id="A0A4V0BYS2"/>
<feature type="transmembrane region" description="Helical" evidence="1">
    <location>
        <begin position="101"/>
        <end position="119"/>
    </location>
</feature>
<dbReference type="EMBL" id="LR594040">
    <property type="protein sequence ID" value="VTS72698.1"/>
    <property type="molecule type" value="Genomic_DNA"/>
</dbReference>
<reference evidence="2 3" key="1">
    <citation type="submission" date="2019-05" db="EMBL/GenBank/DDBJ databases">
        <authorList>
            <consortium name="Pathogen Informatics"/>
        </authorList>
    </citation>
    <scope>NUCLEOTIDE SEQUENCE [LARGE SCALE GENOMIC DNA]</scope>
    <source>
        <strain evidence="2 3">NCTC5338</strain>
    </source>
</reference>
<evidence type="ECO:0000313" key="3">
    <source>
        <dbReference type="Proteomes" id="UP000307982"/>
    </source>
</evidence>
<keyword evidence="1" id="KW-0472">Membrane</keyword>
<dbReference type="Proteomes" id="UP000307982">
    <property type="component" value="Chromosome"/>
</dbReference>
<proteinExistence type="predicted"/>
<organism evidence="2 3">
    <name type="scientific">Streptococcus australis</name>
    <dbReference type="NCBI Taxonomy" id="113107"/>
    <lineage>
        <taxon>Bacteria</taxon>
        <taxon>Bacillati</taxon>
        <taxon>Bacillota</taxon>
        <taxon>Bacilli</taxon>
        <taxon>Lactobacillales</taxon>
        <taxon>Streptococcaceae</taxon>
        <taxon>Streptococcus</taxon>
    </lineage>
</organism>
<keyword evidence="1" id="KW-1133">Transmembrane helix</keyword>
<dbReference type="OrthoDB" id="9830929at2"/>
<name>A0A4V0BYS2_9STRE</name>